<dbReference type="InterPro" id="IPR011059">
    <property type="entry name" value="Metal-dep_hydrolase_composite"/>
</dbReference>
<evidence type="ECO:0000259" key="2">
    <source>
        <dbReference type="Pfam" id="PF07969"/>
    </source>
</evidence>
<reference evidence="3 4" key="1">
    <citation type="submission" date="2020-08" db="EMBL/GenBank/DDBJ databases">
        <title>Sequencing the genomes of 1000 actinobacteria strains.</title>
        <authorList>
            <person name="Klenk H.-P."/>
        </authorList>
    </citation>
    <scope>NUCLEOTIDE SEQUENCE [LARGE SCALE GENOMIC DNA]</scope>
    <source>
        <strain evidence="3 4">DSM 44230</strain>
    </source>
</reference>
<keyword evidence="1" id="KW-0732">Signal</keyword>
<dbReference type="PANTHER" id="PTHR11647:SF1">
    <property type="entry name" value="COLLAPSIN RESPONSE MEDIATOR PROTEIN"/>
    <property type="match status" value="1"/>
</dbReference>
<dbReference type="InterPro" id="IPR023100">
    <property type="entry name" value="D-aminoacylase_insert_dom_sf"/>
</dbReference>
<dbReference type="InterPro" id="IPR050378">
    <property type="entry name" value="Metallo-dep_Hydrolases_sf"/>
</dbReference>
<dbReference type="Proteomes" id="UP000533598">
    <property type="component" value="Unassembled WGS sequence"/>
</dbReference>
<dbReference type="Gene3D" id="3.30.1490.130">
    <property type="entry name" value="D-aminoacylase. Domain 3"/>
    <property type="match status" value="1"/>
</dbReference>
<dbReference type="PANTHER" id="PTHR11647">
    <property type="entry name" value="HYDRANTOINASE/DIHYDROPYRIMIDINASE FAMILY MEMBER"/>
    <property type="match status" value="1"/>
</dbReference>
<feature type="chain" id="PRO_5030779074" evidence="1">
    <location>
        <begin position="28"/>
        <end position="643"/>
    </location>
</feature>
<accession>A0A7W7FVP1</accession>
<dbReference type="SUPFAM" id="SSF51556">
    <property type="entry name" value="Metallo-dependent hydrolases"/>
    <property type="match status" value="1"/>
</dbReference>
<keyword evidence="4" id="KW-1185">Reference proteome</keyword>
<dbReference type="InterPro" id="IPR013108">
    <property type="entry name" value="Amidohydro_3"/>
</dbReference>
<dbReference type="RefSeq" id="WP_185004526.1">
    <property type="nucleotide sequence ID" value="NZ_BAAAUI010000010.1"/>
</dbReference>
<dbReference type="AlphaFoldDB" id="A0A7W7FVP1"/>
<dbReference type="InterPro" id="IPR032466">
    <property type="entry name" value="Metal_Hydrolase"/>
</dbReference>
<name>A0A7W7FVP1_9PSEU</name>
<organism evidence="3 4">
    <name type="scientific">Crossiella cryophila</name>
    <dbReference type="NCBI Taxonomy" id="43355"/>
    <lineage>
        <taxon>Bacteria</taxon>
        <taxon>Bacillati</taxon>
        <taxon>Actinomycetota</taxon>
        <taxon>Actinomycetes</taxon>
        <taxon>Pseudonocardiales</taxon>
        <taxon>Pseudonocardiaceae</taxon>
        <taxon>Crossiella</taxon>
    </lineage>
</organism>
<evidence type="ECO:0000256" key="1">
    <source>
        <dbReference type="SAM" id="SignalP"/>
    </source>
</evidence>
<dbReference type="GO" id="GO:0016811">
    <property type="term" value="F:hydrolase activity, acting on carbon-nitrogen (but not peptide) bonds, in linear amides"/>
    <property type="evidence" value="ECO:0007669"/>
    <property type="project" value="InterPro"/>
</dbReference>
<evidence type="ECO:0000313" key="3">
    <source>
        <dbReference type="EMBL" id="MBB4678683.1"/>
    </source>
</evidence>
<protein>
    <submittedName>
        <fullName evidence="3">N-acyl-D-aspartate/D-glutamate deacylase</fullName>
    </submittedName>
</protein>
<dbReference type="GO" id="GO:0016812">
    <property type="term" value="F:hydrolase activity, acting on carbon-nitrogen (but not peptide) bonds, in cyclic amides"/>
    <property type="evidence" value="ECO:0007669"/>
    <property type="project" value="TreeGrafter"/>
</dbReference>
<comment type="caution">
    <text evidence="3">The sequence shown here is derived from an EMBL/GenBank/DDBJ whole genome shotgun (WGS) entry which is preliminary data.</text>
</comment>
<feature type="domain" description="Amidohydrolase 3" evidence="2">
    <location>
        <begin position="399"/>
        <end position="500"/>
    </location>
</feature>
<proteinExistence type="predicted"/>
<sequence length="643" mass="68060">MTVQSRRAVAAVLATGLLLSWPAAATAAPPPELDAIIHGGKVFDGSGAPGRITDVGIRDGRVHRIGDLGRVRARARYDATGQYVTPGFIDVHAHTETGPPLAGAKSSLTQGVTTELIGPDGGGAYEIDQQLRQLDAEPKGINVAPYVGFNTVWQATMGERDTRPTAAQSAQMRARIESGMRQGGWGVSGGLGYPPASYARTQEVAEVVRGARSWRAMFTDHIRDETNQVVESTAEDIAIGKAAGLMPEITHLKVAGPGNWGKSATMLRLLREARDSGTHAGGDVYPYTAASTALEFYVPGWAKDGGTAAMLARFADPALRPRIDAETSAFVRDDVGTPDKVVLPDLANKSIADLMAEYGGVSIGEAIMRVLKAHNGSILAVMHIGSETDLANFITDPFVAFSSDGGVTESAQTHPRHYGSYPRVLGRYVRERGLLSWEEAIRKMTGLPATMVGMVDRGYLAEGMAADVTVFDPKTIADRATFEQPRQYSVGVRWVFVNGKLALANGEPTHATAGQALRRASSMPTRPQNVGKDLSVTTAGVMRPLEGGGRTVVAAALTQRKGARYASGGVLVAGPSGVLRSVRLGRLQTADGWFSVTGVGRLGTGAERAFTLTVDDRDPLAGPGQRRATVRIDGLPTSYGVLR</sequence>
<dbReference type="EMBL" id="JACHMH010000001">
    <property type="protein sequence ID" value="MBB4678683.1"/>
    <property type="molecule type" value="Genomic_DNA"/>
</dbReference>
<feature type="signal peptide" evidence="1">
    <location>
        <begin position="1"/>
        <end position="27"/>
    </location>
</feature>
<dbReference type="SUPFAM" id="SSF51338">
    <property type="entry name" value="Composite domain of metallo-dependent hydrolases"/>
    <property type="match status" value="1"/>
</dbReference>
<gene>
    <name evidence="3" type="ORF">HNR67_004801</name>
</gene>
<dbReference type="Pfam" id="PF07969">
    <property type="entry name" value="Amidohydro_3"/>
    <property type="match status" value="1"/>
</dbReference>
<dbReference type="Gene3D" id="2.30.40.10">
    <property type="entry name" value="Urease, subunit C, domain 1"/>
    <property type="match status" value="1"/>
</dbReference>
<evidence type="ECO:0000313" key="4">
    <source>
        <dbReference type="Proteomes" id="UP000533598"/>
    </source>
</evidence>
<dbReference type="Gene3D" id="3.20.20.140">
    <property type="entry name" value="Metal-dependent hydrolases"/>
    <property type="match status" value="1"/>
</dbReference>
<dbReference type="GO" id="GO:0005829">
    <property type="term" value="C:cytosol"/>
    <property type="evidence" value="ECO:0007669"/>
    <property type="project" value="TreeGrafter"/>
</dbReference>